<dbReference type="PANTHER" id="PTHR11437:SF10">
    <property type="entry name" value="ANGIOGENIN-RELATED"/>
    <property type="match status" value="1"/>
</dbReference>
<dbReference type="InterPro" id="IPR001427">
    <property type="entry name" value="RNaseA"/>
</dbReference>
<dbReference type="Ensembl" id="ENSECRT00000005967.1">
    <property type="protein sequence ID" value="ENSECRP00000005868.1"/>
    <property type="gene ID" value="ENSECRG00000003931.1"/>
</dbReference>
<dbReference type="Gene3D" id="3.10.130.10">
    <property type="entry name" value="Ribonuclease A-like domain"/>
    <property type="match status" value="1"/>
</dbReference>
<comment type="similarity">
    <text evidence="2 8">Belongs to the pancreatic ribonuclease family.</text>
</comment>
<dbReference type="PROSITE" id="PS00127">
    <property type="entry name" value="RNASE_PANCREATIC"/>
    <property type="match status" value="1"/>
</dbReference>
<dbReference type="InterPro" id="IPR036816">
    <property type="entry name" value="RNaseA-like_dom_sf"/>
</dbReference>
<accession>A0A8C4RRX9</accession>
<evidence type="ECO:0000256" key="3">
    <source>
        <dbReference type="ARBA" id="ARBA00022525"/>
    </source>
</evidence>
<dbReference type="SUPFAM" id="SSF54076">
    <property type="entry name" value="RNase A-like"/>
    <property type="match status" value="1"/>
</dbReference>
<dbReference type="Pfam" id="PF00074">
    <property type="entry name" value="RnaseA"/>
    <property type="match status" value="1"/>
</dbReference>
<keyword evidence="4 8" id="KW-0540">Nuclease</keyword>
<dbReference type="GO" id="GO:0050830">
    <property type="term" value="P:defense response to Gram-positive bacterium"/>
    <property type="evidence" value="ECO:0007669"/>
    <property type="project" value="TreeGrafter"/>
</dbReference>
<keyword evidence="11" id="KW-1185">Reference proteome</keyword>
<protein>
    <submittedName>
        <fullName evidence="10">Ribonuclease pancreatic-like</fullName>
    </submittedName>
</protein>
<feature type="domain" description="Ribonuclease A-domain" evidence="9">
    <location>
        <begin position="20"/>
        <end position="136"/>
    </location>
</feature>
<dbReference type="Proteomes" id="UP000694620">
    <property type="component" value="Chromosome 3"/>
</dbReference>
<proteinExistence type="inferred from homology"/>
<keyword evidence="6 8" id="KW-0378">Hydrolase</keyword>
<keyword evidence="3" id="KW-0964">Secreted</keyword>
<sequence length="143" mass="16110">MLQLPSLEEKIKTDGGWDGAFDSFTKFVRQHVDEGGENGSNDYCAKMMEIRKMTKANCKPMNTFIHAKKEDVEAVCLNNKPISKNIYKSNVTFSVTICINNKRPPNSPCEYTANKVKGYIKIECDKKKPVRFVDLVPALVSVS</sequence>
<evidence type="ECO:0000313" key="10">
    <source>
        <dbReference type="Ensembl" id="ENSECRP00000005868.1"/>
    </source>
</evidence>
<dbReference type="GO" id="GO:0004519">
    <property type="term" value="F:endonuclease activity"/>
    <property type="evidence" value="ECO:0007669"/>
    <property type="project" value="UniProtKB-KW"/>
</dbReference>
<evidence type="ECO:0000256" key="6">
    <source>
        <dbReference type="ARBA" id="ARBA00022801"/>
    </source>
</evidence>
<comment type="subcellular location">
    <subcellularLocation>
        <location evidence="1">Secreted</location>
    </subcellularLocation>
</comment>
<dbReference type="GeneTree" id="ENSGT00940000160869"/>
<evidence type="ECO:0000259" key="9">
    <source>
        <dbReference type="SMART" id="SM00092"/>
    </source>
</evidence>
<evidence type="ECO:0000256" key="8">
    <source>
        <dbReference type="RuleBase" id="RU000651"/>
    </source>
</evidence>
<dbReference type="GO" id="GO:0016787">
    <property type="term" value="F:hydrolase activity"/>
    <property type="evidence" value="ECO:0007669"/>
    <property type="project" value="UniProtKB-KW"/>
</dbReference>
<keyword evidence="5 8" id="KW-0255">Endonuclease</keyword>
<reference evidence="10" key="2">
    <citation type="submission" date="2025-08" db="UniProtKB">
        <authorList>
            <consortium name="Ensembl"/>
        </authorList>
    </citation>
    <scope>IDENTIFICATION</scope>
</reference>
<dbReference type="SMART" id="SM00092">
    <property type="entry name" value="RNAse_Pc"/>
    <property type="match status" value="1"/>
</dbReference>
<name>A0A8C4RRX9_ERPCA</name>
<evidence type="ECO:0000313" key="11">
    <source>
        <dbReference type="Proteomes" id="UP000694620"/>
    </source>
</evidence>
<keyword evidence="7" id="KW-1015">Disulfide bond</keyword>
<evidence type="ECO:0000256" key="5">
    <source>
        <dbReference type="ARBA" id="ARBA00022759"/>
    </source>
</evidence>
<dbReference type="CDD" id="cd06265">
    <property type="entry name" value="RNase_A_canonical"/>
    <property type="match status" value="1"/>
</dbReference>
<evidence type="ECO:0000256" key="7">
    <source>
        <dbReference type="ARBA" id="ARBA00023157"/>
    </source>
</evidence>
<evidence type="ECO:0000256" key="2">
    <source>
        <dbReference type="ARBA" id="ARBA00005600"/>
    </source>
</evidence>
<organism evidence="10 11">
    <name type="scientific">Erpetoichthys calabaricus</name>
    <name type="common">Rope fish</name>
    <name type="synonym">Calamoichthys calabaricus</name>
    <dbReference type="NCBI Taxonomy" id="27687"/>
    <lineage>
        <taxon>Eukaryota</taxon>
        <taxon>Metazoa</taxon>
        <taxon>Chordata</taxon>
        <taxon>Craniata</taxon>
        <taxon>Vertebrata</taxon>
        <taxon>Euteleostomi</taxon>
        <taxon>Actinopterygii</taxon>
        <taxon>Polypteriformes</taxon>
        <taxon>Polypteridae</taxon>
        <taxon>Erpetoichthys</taxon>
    </lineage>
</organism>
<dbReference type="PANTHER" id="PTHR11437">
    <property type="entry name" value="RIBONUCLEASE"/>
    <property type="match status" value="1"/>
</dbReference>
<reference evidence="10" key="3">
    <citation type="submission" date="2025-09" db="UniProtKB">
        <authorList>
            <consortium name="Ensembl"/>
        </authorList>
    </citation>
    <scope>IDENTIFICATION</scope>
</reference>
<dbReference type="PRINTS" id="PR00794">
    <property type="entry name" value="RIBONUCLEASE"/>
</dbReference>
<evidence type="ECO:0000256" key="4">
    <source>
        <dbReference type="ARBA" id="ARBA00022722"/>
    </source>
</evidence>
<dbReference type="InterPro" id="IPR023411">
    <property type="entry name" value="RNaseA_AS"/>
</dbReference>
<dbReference type="InterPro" id="IPR023412">
    <property type="entry name" value="RNaseA_domain"/>
</dbReference>
<evidence type="ECO:0000256" key="1">
    <source>
        <dbReference type="ARBA" id="ARBA00004613"/>
    </source>
</evidence>
<dbReference type="GO" id="GO:0005576">
    <property type="term" value="C:extracellular region"/>
    <property type="evidence" value="ECO:0007669"/>
    <property type="project" value="UniProtKB-SubCell"/>
</dbReference>
<dbReference type="AlphaFoldDB" id="A0A8C4RRX9"/>
<reference evidence="10" key="1">
    <citation type="submission" date="2021-06" db="EMBL/GenBank/DDBJ databases">
        <authorList>
            <consortium name="Wellcome Sanger Institute Data Sharing"/>
        </authorList>
    </citation>
    <scope>NUCLEOTIDE SEQUENCE [LARGE SCALE GENOMIC DNA]</scope>
</reference>
<dbReference type="GO" id="GO:0004540">
    <property type="term" value="F:RNA nuclease activity"/>
    <property type="evidence" value="ECO:0007669"/>
    <property type="project" value="TreeGrafter"/>
</dbReference>
<dbReference type="GO" id="GO:0003676">
    <property type="term" value="F:nucleic acid binding"/>
    <property type="evidence" value="ECO:0007669"/>
    <property type="project" value="InterPro"/>
</dbReference>